<dbReference type="GO" id="GO:0016763">
    <property type="term" value="F:pentosyltransferase activity"/>
    <property type="evidence" value="ECO:0007669"/>
    <property type="project" value="TreeGrafter"/>
</dbReference>
<evidence type="ECO:0000259" key="9">
    <source>
        <dbReference type="Pfam" id="PF13231"/>
    </source>
</evidence>
<feature type="transmembrane region" description="Helical" evidence="8">
    <location>
        <begin position="139"/>
        <end position="157"/>
    </location>
</feature>
<dbReference type="PANTHER" id="PTHR33908">
    <property type="entry name" value="MANNOSYLTRANSFERASE YKCB-RELATED"/>
    <property type="match status" value="1"/>
</dbReference>
<keyword evidence="2" id="KW-1003">Cell membrane</keyword>
<dbReference type="AlphaFoldDB" id="A0A7V1EHJ5"/>
<keyword evidence="7 8" id="KW-0472">Membrane</keyword>
<protein>
    <submittedName>
        <fullName evidence="10">Glycosyltransferase family 39 protein</fullName>
    </submittedName>
</protein>
<evidence type="ECO:0000313" key="10">
    <source>
        <dbReference type="EMBL" id="HDY58517.1"/>
    </source>
</evidence>
<reference evidence="10" key="1">
    <citation type="journal article" date="2020" name="mSystems">
        <title>Genome- and Community-Level Interaction Insights into Carbon Utilization and Element Cycling Functions of Hydrothermarchaeota in Hydrothermal Sediment.</title>
        <authorList>
            <person name="Zhou Z."/>
            <person name="Liu Y."/>
            <person name="Xu W."/>
            <person name="Pan J."/>
            <person name="Luo Z.H."/>
            <person name="Li M."/>
        </authorList>
    </citation>
    <scope>NUCLEOTIDE SEQUENCE [LARGE SCALE GENOMIC DNA]</scope>
    <source>
        <strain evidence="10">SpSt-258</strain>
    </source>
</reference>
<proteinExistence type="predicted"/>
<dbReference type="InterPro" id="IPR038731">
    <property type="entry name" value="RgtA/B/C-like"/>
</dbReference>
<keyword evidence="6 8" id="KW-1133">Transmembrane helix</keyword>
<dbReference type="PANTHER" id="PTHR33908:SF11">
    <property type="entry name" value="MEMBRANE PROTEIN"/>
    <property type="match status" value="1"/>
</dbReference>
<feature type="domain" description="Glycosyltransferase RgtA/B/C/D-like" evidence="9">
    <location>
        <begin position="70"/>
        <end position="207"/>
    </location>
</feature>
<feature type="transmembrane region" description="Helical" evidence="8">
    <location>
        <begin position="89"/>
        <end position="106"/>
    </location>
</feature>
<feature type="transmembrane region" description="Helical" evidence="8">
    <location>
        <begin position="329"/>
        <end position="350"/>
    </location>
</feature>
<evidence type="ECO:0000256" key="4">
    <source>
        <dbReference type="ARBA" id="ARBA00022679"/>
    </source>
</evidence>
<evidence type="ECO:0000256" key="5">
    <source>
        <dbReference type="ARBA" id="ARBA00022692"/>
    </source>
</evidence>
<name>A0A7V1EHJ5_UNCW3</name>
<feature type="transmembrane region" description="Helical" evidence="8">
    <location>
        <begin position="9"/>
        <end position="31"/>
    </location>
</feature>
<evidence type="ECO:0000256" key="2">
    <source>
        <dbReference type="ARBA" id="ARBA00022475"/>
    </source>
</evidence>
<evidence type="ECO:0000256" key="6">
    <source>
        <dbReference type="ARBA" id="ARBA00022989"/>
    </source>
</evidence>
<feature type="transmembrane region" description="Helical" evidence="8">
    <location>
        <begin position="278"/>
        <end position="295"/>
    </location>
</feature>
<dbReference type="GO" id="GO:0009103">
    <property type="term" value="P:lipopolysaccharide biosynthetic process"/>
    <property type="evidence" value="ECO:0007669"/>
    <property type="project" value="UniProtKB-ARBA"/>
</dbReference>
<comment type="caution">
    <text evidence="10">The sequence shown here is derived from an EMBL/GenBank/DDBJ whole genome shotgun (WGS) entry which is preliminary data.</text>
</comment>
<keyword evidence="5 8" id="KW-0812">Transmembrane</keyword>
<evidence type="ECO:0000256" key="3">
    <source>
        <dbReference type="ARBA" id="ARBA00022676"/>
    </source>
</evidence>
<dbReference type="EMBL" id="DSKY01000009">
    <property type="protein sequence ID" value="HDY58517.1"/>
    <property type="molecule type" value="Genomic_DNA"/>
</dbReference>
<keyword evidence="3" id="KW-0328">Glycosyltransferase</keyword>
<evidence type="ECO:0000256" key="1">
    <source>
        <dbReference type="ARBA" id="ARBA00004651"/>
    </source>
</evidence>
<evidence type="ECO:0000256" key="7">
    <source>
        <dbReference type="ARBA" id="ARBA00023136"/>
    </source>
</evidence>
<feature type="transmembrane region" description="Helical" evidence="8">
    <location>
        <begin position="169"/>
        <end position="195"/>
    </location>
</feature>
<evidence type="ECO:0000256" key="8">
    <source>
        <dbReference type="SAM" id="Phobius"/>
    </source>
</evidence>
<comment type="subcellular location">
    <subcellularLocation>
        <location evidence="1">Cell membrane</location>
        <topology evidence="1">Multi-pass membrane protein</topology>
    </subcellularLocation>
</comment>
<dbReference type="GO" id="GO:0005886">
    <property type="term" value="C:plasma membrane"/>
    <property type="evidence" value="ECO:0007669"/>
    <property type="project" value="UniProtKB-SubCell"/>
</dbReference>
<dbReference type="InterPro" id="IPR050297">
    <property type="entry name" value="LipidA_mod_glycosyltrf_83"/>
</dbReference>
<keyword evidence="4 10" id="KW-0808">Transferase</keyword>
<feature type="transmembrane region" description="Helical" evidence="8">
    <location>
        <begin position="201"/>
        <end position="220"/>
    </location>
</feature>
<sequence length="470" mass="54599">MDYIVVKKILIAGLFIYAIFYLFNSCIITTYPYQISYPEGFILNHIWSIIKGESIYKSINDYPFIVVNYPPVYLYLCAGLTKLTGLSFFSGRLITFLASIFVVLLIYEITKRESDKEVAFISALLFIASSYIYKNNPLMRVDMLGLLFSLLGMYIFIKIDVHNNTFYSIPLFLLSLYTKPVFFSAPVSAGIWLISKDKKRGSIFILLSIISYGIIFFILNHLTKGEFFRHNLLYNLNTFIFVQAMKHYVWFLQNHSILFFFSVIFIIDSLIKRELSVFSLYFIISAIAAFSVGKIGANTNYFFELIAISCILTGLCIEKLKGYNQEKIYNLLIYTLLFIQLLLFIHIPLLTKPAPAKSDRENFKKLSGIISSTEGPIISEDGGILVLNKKEVLFMPFEFTQLANQKEWDQKKFLEDLMNKRFTLIIFSFDVNYFFDKERLTPEMVKVIKDNYYVDKTIGDYFLYKPIPDK</sequence>
<gene>
    <name evidence="10" type="ORF">ENP86_03065</name>
</gene>
<organism evidence="10">
    <name type="scientific">candidate division WOR-3 bacterium</name>
    <dbReference type="NCBI Taxonomy" id="2052148"/>
    <lineage>
        <taxon>Bacteria</taxon>
        <taxon>Bacteria division WOR-3</taxon>
    </lineage>
</organism>
<dbReference type="Pfam" id="PF13231">
    <property type="entry name" value="PMT_2"/>
    <property type="match status" value="1"/>
</dbReference>
<feature type="transmembrane region" description="Helical" evidence="8">
    <location>
        <begin position="255"/>
        <end position="271"/>
    </location>
</feature>
<accession>A0A7V1EHJ5</accession>
<feature type="transmembrane region" description="Helical" evidence="8">
    <location>
        <begin position="301"/>
        <end position="317"/>
    </location>
</feature>